<keyword evidence="5" id="KW-1185">Reference proteome</keyword>
<comment type="caution">
    <text evidence="4">The sequence shown here is derived from an EMBL/GenBank/DDBJ whole genome shotgun (WGS) entry which is preliminary data.</text>
</comment>
<reference evidence="4 5" key="1">
    <citation type="journal article" date="2019" name="Int. J. Syst. Evol. Microbiol.">
        <title>The Global Catalogue of Microorganisms (GCM) 10K type strain sequencing project: providing services to taxonomists for standard genome sequencing and annotation.</title>
        <authorList>
            <consortium name="The Broad Institute Genomics Platform"/>
            <consortium name="The Broad Institute Genome Sequencing Center for Infectious Disease"/>
            <person name="Wu L."/>
            <person name="Ma J."/>
        </authorList>
    </citation>
    <scope>NUCLEOTIDE SEQUENCE [LARGE SCALE GENOMIC DNA]</scope>
    <source>
        <strain evidence="4 5">Y73</strain>
    </source>
</reference>
<dbReference type="InterPro" id="IPR058604">
    <property type="entry name" value="DUF8167_3rd"/>
</dbReference>
<accession>A0ABD5UIG3</accession>
<dbReference type="SUPFAM" id="SSF116726">
    <property type="entry name" value="TrkA C-terminal domain-like"/>
    <property type="match status" value="1"/>
</dbReference>
<dbReference type="PROSITE" id="PS51202">
    <property type="entry name" value="RCK_C"/>
    <property type="match status" value="1"/>
</dbReference>
<dbReference type="RefSeq" id="WP_379767257.1">
    <property type="nucleotide sequence ID" value="NZ_JBHSXI010000009.1"/>
</dbReference>
<dbReference type="InterPro" id="IPR058480">
    <property type="entry name" value="DUF8167_N"/>
</dbReference>
<dbReference type="Proteomes" id="UP001596333">
    <property type="component" value="Unassembled WGS sequence"/>
</dbReference>
<proteinExistence type="predicted"/>
<protein>
    <submittedName>
        <fullName evidence="4">Cation:proton antiporter regulatory subunit</fullName>
    </submittedName>
</protein>
<evidence type="ECO:0000256" key="2">
    <source>
        <dbReference type="SAM" id="Phobius"/>
    </source>
</evidence>
<feature type="transmembrane region" description="Helical" evidence="2">
    <location>
        <begin position="57"/>
        <end position="79"/>
    </location>
</feature>
<keyword evidence="2" id="KW-0472">Membrane</keyword>
<evidence type="ECO:0000313" key="4">
    <source>
        <dbReference type="EMBL" id="MFC6889083.1"/>
    </source>
</evidence>
<dbReference type="AlphaFoldDB" id="A0ABD5UIG3"/>
<dbReference type="InterPro" id="IPR006037">
    <property type="entry name" value="RCK_C"/>
</dbReference>
<name>A0ABD5UIG3_9EURY</name>
<sequence length="478" mass="48351">MTGAVAGATGAVAGATGAIAELAGASGVIAEPAVGAVGLLVVDGTAVEVGFARPRQAAVTLATFAILAAVVAGSAALTYRWYFRDEVPEGVTALLGVAVVALYLNTTSLGAVAGGDSPALLEPERVFFNVVSLGVAAVTAPVGRYVGDRLAVDVFALSGARQLEGELSGIVRAVGRFTAVTLPEAEDVKDMDTYDPVSPEKKAELAGKTLLFARKLSGEQLRERLVSRVKSDYGVGYVDVDVSEDGEVEYFAVGSRAAGLGPTLAPGSAAIAVAADPPNNATAGDAVQVWRAEPEAKRVATGELRGVAGDAATVALDESEAEKLVDEAGYRLVTLPAEPQADREFASLLRTADETMAAIAVEAGSALVGSTVGEVGTVVAAVRPASGAVRPIPPRSYAFEAGDLVYLVGRPDALRRFESDAASGDRSGESEPAEGDSSGEPDDTSGDGSGGSASVNRTDSEGSPPADEEETADGAQRS</sequence>
<dbReference type="InterPro" id="IPR036721">
    <property type="entry name" value="RCK_C_sf"/>
</dbReference>
<feature type="compositionally biased region" description="Acidic residues" evidence="1">
    <location>
        <begin position="431"/>
        <end position="445"/>
    </location>
</feature>
<dbReference type="EMBL" id="JBHSXI010000009">
    <property type="protein sequence ID" value="MFC6889083.1"/>
    <property type="molecule type" value="Genomic_DNA"/>
</dbReference>
<dbReference type="Pfam" id="PF26501">
    <property type="entry name" value="DUF8167"/>
    <property type="match status" value="1"/>
</dbReference>
<keyword evidence="2" id="KW-1133">Transmembrane helix</keyword>
<feature type="transmembrane region" description="Helical" evidence="2">
    <location>
        <begin position="126"/>
        <end position="146"/>
    </location>
</feature>
<dbReference type="InterPro" id="IPR058603">
    <property type="entry name" value="DUF8167_2nd"/>
</dbReference>
<evidence type="ECO:0000256" key="1">
    <source>
        <dbReference type="SAM" id="MobiDB-lite"/>
    </source>
</evidence>
<gene>
    <name evidence="4" type="ORF">ACFQEY_08660</name>
</gene>
<feature type="domain" description="RCK C-terminal" evidence="3">
    <location>
        <begin position="343"/>
        <end position="423"/>
    </location>
</feature>
<feature type="transmembrane region" description="Helical" evidence="2">
    <location>
        <begin position="91"/>
        <end position="114"/>
    </location>
</feature>
<dbReference type="Pfam" id="PF26502">
    <property type="entry name" value="DUF8167_2nd"/>
    <property type="match status" value="1"/>
</dbReference>
<feature type="region of interest" description="Disordered" evidence="1">
    <location>
        <begin position="418"/>
        <end position="478"/>
    </location>
</feature>
<dbReference type="Gene3D" id="3.30.70.1450">
    <property type="entry name" value="Regulator of K+ conductance, C-terminal domain"/>
    <property type="match status" value="1"/>
</dbReference>
<organism evidence="4 5">
    <name type="scientific">Halorubrum trueperi</name>
    <dbReference type="NCBI Taxonomy" id="2004704"/>
    <lineage>
        <taxon>Archaea</taxon>
        <taxon>Methanobacteriati</taxon>
        <taxon>Methanobacteriota</taxon>
        <taxon>Stenosarchaea group</taxon>
        <taxon>Halobacteria</taxon>
        <taxon>Halobacteriales</taxon>
        <taxon>Haloferacaceae</taxon>
        <taxon>Halorubrum</taxon>
    </lineage>
</organism>
<keyword evidence="2" id="KW-0812">Transmembrane</keyword>
<evidence type="ECO:0000259" key="3">
    <source>
        <dbReference type="PROSITE" id="PS51202"/>
    </source>
</evidence>
<dbReference type="Pfam" id="PF26503">
    <property type="entry name" value="DUF8167_3rd"/>
    <property type="match status" value="1"/>
</dbReference>
<evidence type="ECO:0000313" key="5">
    <source>
        <dbReference type="Proteomes" id="UP001596333"/>
    </source>
</evidence>